<comment type="similarity">
    <text evidence="7">Belongs to the binding-protein-dependent transport system permease family.</text>
</comment>
<feature type="transmembrane region" description="Helical" evidence="7">
    <location>
        <begin position="182"/>
        <end position="202"/>
    </location>
</feature>
<keyword evidence="10" id="KW-1185">Reference proteome</keyword>
<dbReference type="InterPro" id="IPR000515">
    <property type="entry name" value="MetI-like"/>
</dbReference>
<dbReference type="EMBL" id="VTWH01000004">
    <property type="protein sequence ID" value="KAA0969038.1"/>
    <property type="molecule type" value="Genomic_DNA"/>
</dbReference>
<evidence type="ECO:0000256" key="4">
    <source>
        <dbReference type="ARBA" id="ARBA00022692"/>
    </source>
</evidence>
<evidence type="ECO:0000256" key="2">
    <source>
        <dbReference type="ARBA" id="ARBA00022448"/>
    </source>
</evidence>
<dbReference type="AlphaFoldDB" id="A0A5B0DRE0"/>
<dbReference type="OrthoDB" id="9786495at2"/>
<gene>
    <name evidence="9" type="ORF">FPY71_15940</name>
</gene>
<keyword evidence="2 7" id="KW-0813">Transport</keyword>
<feature type="transmembrane region" description="Helical" evidence="7">
    <location>
        <begin position="119"/>
        <end position="138"/>
    </location>
</feature>
<comment type="subcellular location">
    <subcellularLocation>
        <location evidence="1 7">Cell membrane</location>
        <topology evidence="1 7">Multi-pass membrane protein</topology>
    </subcellularLocation>
</comment>
<dbReference type="PANTHER" id="PTHR30151:SF20">
    <property type="entry name" value="ABC TRANSPORTER PERMEASE PROTEIN HI_0355-RELATED"/>
    <property type="match status" value="1"/>
</dbReference>
<dbReference type="Proteomes" id="UP000324738">
    <property type="component" value="Unassembled WGS sequence"/>
</dbReference>
<proteinExistence type="inferred from homology"/>
<organism evidence="9 10">
    <name type="scientific">Aureimonas fodinaquatilis</name>
    <dbReference type="NCBI Taxonomy" id="2565783"/>
    <lineage>
        <taxon>Bacteria</taxon>
        <taxon>Pseudomonadati</taxon>
        <taxon>Pseudomonadota</taxon>
        <taxon>Alphaproteobacteria</taxon>
        <taxon>Hyphomicrobiales</taxon>
        <taxon>Aurantimonadaceae</taxon>
        <taxon>Aureimonas</taxon>
    </lineage>
</organism>
<dbReference type="Pfam" id="PF00528">
    <property type="entry name" value="BPD_transp_1"/>
    <property type="match status" value="1"/>
</dbReference>
<dbReference type="RefSeq" id="WP_149301312.1">
    <property type="nucleotide sequence ID" value="NZ_VTWH01000004.1"/>
</dbReference>
<evidence type="ECO:0000313" key="10">
    <source>
        <dbReference type="Proteomes" id="UP000324738"/>
    </source>
</evidence>
<dbReference type="GO" id="GO:0005886">
    <property type="term" value="C:plasma membrane"/>
    <property type="evidence" value="ECO:0007669"/>
    <property type="project" value="UniProtKB-SubCell"/>
</dbReference>
<evidence type="ECO:0000259" key="8">
    <source>
        <dbReference type="PROSITE" id="PS50928"/>
    </source>
</evidence>
<dbReference type="GO" id="GO:0055085">
    <property type="term" value="P:transmembrane transport"/>
    <property type="evidence" value="ECO:0007669"/>
    <property type="project" value="InterPro"/>
</dbReference>
<evidence type="ECO:0000256" key="3">
    <source>
        <dbReference type="ARBA" id="ARBA00022475"/>
    </source>
</evidence>
<protein>
    <submittedName>
        <fullName evidence="9">ABC transporter permease</fullName>
    </submittedName>
</protein>
<keyword evidence="4 7" id="KW-0812">Transmembrane</keyword>
<dbReference type="InterPro" id="IPR035906">
    <property type="entry name" value="MetI-like_sf"/>
</dbReference>
<evidence type="ECO:0000256" key="7">
    <source>
        <dbReference type="RuleBase" id="RU363032"/>
    </source>
</evidence>
<dbReference type="PROSITE" id="PS50928">
    <property type="entry name" value="ABC_TM1"/>
    <property type="match status" value="1"/>
</dbReference>
<evidence type="ECO:0000256" key="5">
    <source>
        <dbReference type="ARBA" id="ARBA00022989"/>
    </source>
</evidence>
<comment type="caution">
    <text evidence="9">The sequence shown here is derived from an EMBL/GenBank/DDBJ whole genome shotgun (WGS) entry which is preliminary data.</text>
</comment>
<dbReference type="SUPFAM" id="SSF161098">
    <property type="entry name" value="MetI-like"/>
    <property type="match status" value="1"/>
</dbReference>
<feature type="transmembrane region" description="Helical" evidence="7">
    <location>
        <begin position="214"/>
        <end position="233"/>
    </location>
</feature>
<feature type="transmembrane region" description="Helical" evidence="7">
    <location>
        <begin position="91"/>
        <end position="113"/>
    </location>
</feature>
<keyword evidence="3" id="KW-1003">Cell membrane</keyword>
<dbReference type="Gene3D" id="1.10.3720.10">
    <property type="entry name" value="MetI-like"/>
    <property type="match status" value="1"/>
</dbReference>
<evidence type="ECO:0000313" key="9">
    <source>
        <dbReference type="EMBL" id="KAA0969038.1"/>
    </source>
</evidence>
<dbReference type="CDD" id="cd06261">
    <property type="entry name" value="TM_PBP2"/>
    <property type="match status" value="1"/>
</dbReference>
<keyword evidence="5 7" id="KW-1133">Transmembrane helix</keyword>
<name>A0A5B0DRE0_9HYPH</name>
<evidence type="ECO:0000256" key="6">
    <source>
        <dbReference type="ARBA" id="ARBA00023136"/>
    </source>
</evidence>
<keyword evidence="6 7" id="KW-0472">Membrane</keyword>
<dbReference type="PANTHER" id="PTHR30151">
    <property type="entry name" value="ALKANE SULFONATE ABC TRANSPORTER-RELATED, MEMBRANE SUBUNIT"/>
    <property type="match status" value="1"/>
</dbReference>
<feature type="transmembrane region" description="Helical" evidence="7">
    <location>
        <begin position="58"/>
        <end position="79"/>
    </location>
</feature>
<sequence>MKGFLYPFATFVLFILGWHVLATYTDIPPYLLPTPTAVVERIYEDFPFLMRNAWSTTYITLCGFLLSVVIGIPLALAIVSSNLLDRAIMPWLVLSQTFPKVALAPLIVVWFGLGLWPKVLVTFLVAFFPIVISSVVGLRSMEREMLELAASMRASRLQLFWKFRMPLALPSILGGIKVSVAFSVVGAVIAEWVGANVGLGYLLLSANANLDTSLLFSVLIFLTVIGIVLYYSVEFAERFLIPWHATQRLKETPSLT</sequence>
<evidence type="ECO:0000256" key="1">
    <source>
        <dbReference type="ARBA" id="ARBA00004651"/>
    </source>
</evidence>
<reference evidence="9 10" key="1">
    <citation type="submission" date="2019-08" db="EMBL/GenBank/DDBJ databases">
        <title>Aureimonas fodiniaquatilis sp. nov., isolated from a coal mine wastewater.</title>
        <authorList>
            <person name="Kim W."/>
        </authorList>
    </citation>
    <scope>NUCLEOTIDE SEQUENCE [LARGE SCALE GENOMIC DNA]</scope>
    <source>
        <strain evidence="9 10">CAU 1482</strain>
    </source>
</reference>
<feature type="domain" description="ABC transmembrane type-1" evidence="8">
    <location>
        <begin position="53"/>
        <end position="231"/>
    </location>
</feature>
<accession>A0A5B0DRE0</accession>